<proteinExistence type="predicted"/>
<name>A0A2P2R4R2_RHIMU</name>
<dbReference type="EMBL" id="GGEC01093775">
    <property type="protein sequence ID" value="MBX74259.1"/>
    <property type="molecule type" value="Transcribed_RNA"/>
</dbReference>
<sequence length="33" mass="3728">MNTGFLFAGLQIHRCENNPFSGQKLEDFLEAIS</sequence>
<reference evidence="1" key="1">
    <citation type="submission" date="2018-02" db="EMBL/GenBank/DDBJ databases">
        <title>Rhizophora mucronata_Transcriptome.</title>
        <authorList>
            <person name="Meera S.P."/>
            <person name="Sreeshan A."/>
            <person name="Augustine A."/>
        </authorList>
    </citation>
    <scope>NUCLEOTIDE SEQUENCE</scope>
    <source>
        <tissue evidence="1">Leaf</tissue>
    </source>
</reference>
<protein>
    <submittedName>
        <fullName evidence="1">Uncharacterized protein</fullName>
    </submittedName>
</protein>
<dbReference type="AlphaFoldDB" id="A0A2P2R4R2"/>
<organism evidence="1">
    <name type="scientific">Rhizophora mucronata</name>
    <name type="common">Asiatic mangrove</name>
    <dbReference type="NCBI Taxonomy" id="61149"/>
    <lineage>
        <taxon>Eukaryota</taxon>
        <taxon>Viridiplantae</taxon>
        <taxon>Streptophyta</taxon>
        <taxon>Embryophyta</taxon>
        <taxon>Tracheophyta</taxon>
        <taxon>Spermatophyta</taxon>
        <taxon>Magnoliopsida</taxon>
        <taxon>eudicotyledons</taxon>
        <taxon>Gunneridae</taxon>
        <taxon>Pentapetalae</taxon>
        <taxon>rosids</taxon>
        <taxon>fabids</taxon>
        <taxon>Malpighiales</taxon>
        <taxon>Rhizophoraceae</taxon>
        <taxon>Rhizophora</taxon>
    </lineage>
</organism>
<evidence type="ECO:0000313" key="1">
    <source>
        <dbReference type="EMBL" id="MBX74259.1"/>
    </source>
</evidence>
<accession>A0A2P2R4R2</accession>